<evidence type="ECO:0000256" key="1">
    <source>
        <dbReference type="SAM" id="SignalP"/>
    </source>
</evidence>
<feature type="domain" description="DUF2147" evidence="2">
    <location>
        <begin position="26"/>
        <end position="142"/>
    </location>
</feature>
<keyword evidence="1" id="KW-0732">Signal</keyword>
<dbReference type="RefSeq" id="WP_241571798.1">
    <property type="nucleotide sequence ID" value="NZ_JAKUML010000011.1"/>
</dbReference>
<protein>
    <submittedName>
        <fullName evidence="3">DUF2147 domain-containing protein</fullName>
    </submittedName>
</protein>
<dbReference type="AlphaFoldDB" id="A0A9X2BAR8"/>
<evidence type="ECO:0000259" key="2">
    <source>
        <dbReference type="Pfam" id="PF09917"/>
    </source>
</evidence>
<sequence>MKKLAFITLSSVLATSAFAADLNNTQWRTVDDETGKAKALVEFSKSSNGTYTATITKSLDPTSKKTCEACSGSLKGKSIEGLNIVQNLKLDKGNKYTGGTILDPKSGKTYKMNAEMASNGKTLKVRGYIGVAALGRNQTWYRVK</sequence>
<gene>
    <name evidence="3" type="ORF">MKI79_07940</name>
</gene>
<organism evidence="3 4">
    <name type="scientific">Acinetobacter sedimenti</name>
    <dbReference type="NCBI Taxonomy" id="2919922"/>
    <lineage>
        <taxon>Bacteria</taxon>
        <taxon>Pseudomonadati</taxon>
        <taxon>Pseudomonadota</taxon>
        <taxon>Gammaproteobacteria</taxon>
        <taxon>Moraxellales</taxon>
        <taxon>Moraxellaceae</taxon>
        <taxon>Acinetobacter</taxon>
    </lineage>
</organism>
<evidence type="ECO:0000313" key="4">
    <source>
        <dbReference type="Proteomes" id="UP001139701"/>
    </source>
</evidence>
<comment type="caution">
    <text evidence="3">The sequence shown here is derived from an EMBL/GenBank/DDBJ whole genome shotgun (WGS) entry which is preliminary data.</text>
</comment>
<dbReference type="Pfam" id="PF09917">
    <property type="entry name" value="DUF2147"/>
    <property type="match status" value="1"/>
</dbReference>
<keyword evidence="4" id="KW-1185">Reference proteome</keyword>
<feature type="signal peptide" evidence="1">
    <location>
        <begin position="1"/>
        <end position="19"/>
    </location>
</feature>
<dbReference type="PANTHER" id="PTHR36919:SF3">
    <property type="entry name" value="BLL5882 PROTEIN"/>
    <property type="match status" value="1"/>
</dbReference>
<dbReference type="Proteomes" id="UP001139701">
    <property type="component" value="Unassembled WGS sequence"/>
</dbReference>
<proteinExistence type="predicted"/>
<evidence type="ECO:0000313" key="3">
    <source>
        <dbReference type="EMBL" id="MCJ8146830.1"/>
    </source>
</evidence>
<dbReference type="InterPro" id="IPR019223">
    <property type="entry name" value="DUF2147"/>
</dbReference>
<dbReference type="Gene3D" id="2.40.128.520">
    <property type="match status" value="1"/>
</dbReference>
<dbReference type="EMBL" id="JAKUML010000011">
    <property type="protein sequence ID" value="MCJ8146830.1"/>
    <property type="molecule type" value="Genomic_DNA"/>
</dbReference>
<dbReference type="PANTHER" id="PTHR36919">
    <property type="entry name" value="BLR1215 PROTEIN"/>
    <property type="match status" value="1"/>
</dbReference>
<feature type="chain" id="PRO_5040872701" evidence="1">
    <location>
        <begin position="20"/>
        <end position="144"/>
    </location>
</feature>
<reference evidence="3" key="1">
    <citation type="submission" date="2022-02" db="EMBL/GenBank/DDBJ databases">
        <title>Acinetobacter A3.8 sp. nov., isolated from Sediment (Zhairuo Island).</title>
        <authorList>
            <person name="Zheng K."/>
        </authorList>
    </citation>
    <scope>NUCLEOTIDE SEQUENCE</scope>
    <source>
        <strain evidence="3">A3.8</strain>
    </source>
</reference>
<name>A0A9X2BAR8_9GAMM</name>
<accession>A0A9X2BAR8</accession>